<dbReference type="Proteomes" id="UP001549320">
    <property type="component" value="Unassembled WGS sequence"/>
</dbReference>
<dbReference type="SUPFAM" id="SSF53850">
    <property type="entry name" value="Periplasmic binding protein-like II"/>
    <property type="match status" value="1"/>
</dbReference>
<keyword evidence="2" id="KW-0732">Signal</keyword>
<dbReference type="EMBL" id="JBEPSH010000005">
    <property type="protein sequence ID" value="MET4577773.1"/>
    <property type="molecule type" value="Genomic_DNA"/>
</dbReference>
<comment type="caution">
    <text evidence="3">The sequence shown here is derived from an EMBL/GenBank/DDBJ whole genome shotgun (WGS) entry which is preliminary data.</text>
</comment>
<feature type="signal peptide" evidence="2">
    <location>
        <begin position="1"/>
        <end position="42"/>
    </location>
</feature>
<dbReference type="Gene3D" id="3.40.190.10">
    <property type="entry name" value="Periplasmic binding protein-like II"/>
    <property type="match status" value="1"/>
</dbReference>
<protein>
    <submittedName>
        <fullName evidence="3">Tripartite-type tricarboxylate transporter receptor subunit TctC</fullName>
    </submittedName>
</protein>
<accession>A0ABV2QA63</accession>
<evidence type="ECO:0000256" key="1">
    <source>
        <dbReference type="ARBA" id="ARBA00006987"/>
    </source>
</evidence>
<evidence type="ECO:0000313" key="4">
    <source>
        <dbReference type="Proteomes" id="UP001549320"/>
    </source>
</evidence>
<dbReference type="Gene3D" id="3.40.190.150">
    <property type="entry name" value="Bordetella uptake gene, domain 1"/>
    <property type="match status" value="1"/>
</dbReference>
<organism evidence="3 4">
    <name type="scientific">Ottowia thiooxydans</name>
    <dbReference type="NCBI Taxonomy" id="219182"/>
    <lineage>
        <taxon>Bacteria</taxon>
        <taxon>Pseudomonadati</taxon>
        <taxon>Pseudomonadota</taxon>
        <taxon>Betaproteobacteria</taxon>
        <taxon>Burkholderiales</taxon>
        <taxon>Comamonadaceae</taxon>
        <taxon>Ottowia</taxon>
    </lineage>
</organism>
<dbReference type="PANTHER" id="PTHR42928">
    <property type="entry name" value="TRICARBOXYLATE-BINDING PROTEIN"/>
    <property type="match status" value="1"/>
</dbReference>
<proteinExistence type="inferred from homology"/>
<comment type="similarity">
    <text evidence="1">Belongs to the UPF0065 (bug) family.</text>
</comment>
<gene>
    <name evidence="3" type="ORF">ABIE13_002884</name>
</gene>
<feature type="chain" id="PRO_5045964508" evidence="2">
    <location>
        <begin position="43"/>
        <end position="346"/>
    </location>
</feature>
<dbReference type="PANTHER" id="PTHR42928:SF5">
    <property type="entry name" value="BLR1237 PROTEIN"/>
    <property type="match status" value="1"/>
</dbReference>
<evidence type="ECO:0000256" key="2">
    <source>
        <dbReference type="SAM" id="SignalP"/>
    </source>
</evidence>
<reference evidence="3 4" key="1">
    <citation type="submission" date="2024-06" db="EMBL/GenBank/DDBJ databases">
        <title>Sorghum-associated microbial communities from plants grown in Nebraska, USA.</title>
        <authorList>
            <person name="Schachtman D."/>
        </authorList>
    </citation>
    <scope>NUCLEOTIDE SEQUENCE [LARGE SCALE GENOMIC DNA]</scope>
    <source>
        <strain evidence="3 4">2709</strain>
    </source>
</reference>
<keyword evidence="4" id="KW-1185">Reference proteome</keyword>
<keyword evidence="3" id="KW-0675">Receptor</keyword>
<dbReference type="Pfam" id="PF03401">
    <property type="entry name" value="TctC"/>
    <property type="match status" value="1"/>
</dbReference>
<evidence type="ECO:0000313" key="3">
    <source>
        <dbReference type="EMBL" id="MET4577773.1"/>
    </source>
</evidence>
<dbReference type="InterPro" id="IPR042100">
    <property type="entry name" value="Bug_dom1"/>
</dbReference>
<name>A0ABV2QA63_9BURK</name>
<sequence>MHLSRIPWFPIKFWYEKRRFFFWSVMLSTLLAFLTLVSPASAQATGPIVIVVPYAQNGPTDRTLRAMVKPLSQALGGAQITVKNVASPGGVQGLDEVAKAKPDGQTLLFTNTNVALLPALGEKLPFDPRNDFSYLGLVLESPMVVLGRPSLEASTPEELAQWLTRTNGKQIRLADAGAGSASYLCGLFLQSLVRKSFSRQDFPGSAPAMTALKENKVDVLCDQTPSVKAPLAAKQVRGYAVTTGTPMTSAPFAELTTLRRMFSRELELSIWHGFYAPKGMSREMQTRLNAAIRQAAADPAFVADQQSQGVVMVSGGRLTPDGHKAYVEQTIPFWQLIVSVSKSGGK</sequence>
<dbReference type="InterPro" id="IPR005064">
    <property type="entry name" value="BUG"/>
</dbReference>